<evidence type="ECO:0000313" key="2">
    <source>
        <dbReference type="Proteomes" id="UP001454036"/>
    </source>
</evidence>
<dbReference type="EMBL" id="BAABME010007160">
    <property type="protein sequence ID" value="GAA0170253.1"/>
    <property type="molecule type" value="Genomic_DNA"/>
</dbReference>
<evidence type="ECO:0000313" key="1">
    <source>
        <dbReference type="EMBL" id="GAA0170253.1"/>
    </source>
</evidence>
<dbReference type="AlphaFoldDB" id="A0AAV3R5R5"/>
<gene>
    <name evidence="1" type="ORF">LIER_24554</name>
</gene>
<sequence>MLTCCMSRSSPDASPNPFDVRDLLRSELRVLQKMDSVREMTSKFVKPERFDTHFLWTYLKVAYFLKHHKHKNKMMRL</sequence>
<proteinExistence type="predicted"/>
<accession>A0AAV3R5R5</accession>
<comment type="caution">
    <text evidence="1">The sequence shown here is derived from an EMBL/GenBank/DDBJ whole genome shotgun (WGS) entry which is preliminary data.</text>
</comment>
<protein>
    <submittedName>
        <fullName evidence="1">Uncharacterized protein</fullName>
    </submittedName>
</protein>
<name>A0AAV3R5R5_LITER</name>
<organism evidence="1 2">
    <name type="scientific">Lithospermum erythrorhizon</name>
    <name type="common">Purple gromwell</name>
    <name type="synonym">Lithospermum officinale var. erythrorhizon</name>
    <dbReference type="NCBI Taxonomy" id="34254"/>
    <lineage>
        <taxon>Eukaryota</taxon>
        <taxon>Viridiplantae</taxon>
        <taxon>Streptophyta</taxon>
        <taxon>Embryophyta</taxon>
        <taxon>Tracheophyta</taxon>
        <taxon>Spermatophyta</taxon>
        <taxon>Magnoliopsida</taxon>
        <taxon>eudicotyledons</taxon>
        <taxon>Gunneridae</taxon>
        <taxon>Pentapetalae</taxon>
        <taxon>asterids</taxon>
        <taxon>lamiids</taxon>
        <taxon>Boraginales</taxon>
        <taxon>Boraginaceae</taxon>
        <taxon>Boraginoideae</taxon>
        <taxon>Lithospermeae</taxon>
        <taxon>Lithospermum</taxon>
    </lineage>
</organism>
<reference evidence="1 2" key="1">
    <citation type="submission" date="2024-01" db="EMBL/GenBank/DDBJ databases">
        <title>The complete chloroplast genome sequence of Lithospermum erythrorhizon: insights into the phylogenetic relationship among Boraginaceae species and the maternal lineages of purple gromwells.</title>
        <authorList>
            <person name="Okada T."/>
            <person name="Watanabe K."/>
        </authorList>
    </citation>
    <scope>NUCLEOTIDE SEQUENCE [LARGE SCALE GENOMIC DNA]</scope>
</reference>
<dbReference type="Proteomes" id="UP001454036">
    <property type="component" value="Unassembled WGS sequence"/>
</dbReference>
<keyword evidence="2" id="KW-1185">Reference proteome</keyword>